<dbReference type="Gene3D" id="3.30.430.10">
    <property type="entry name" value="Killer Toxin P4, subunit A"/>
    <property type="match status" value="1"/>
</dbReference>
<dbReference type="InterPro" id="IPR011329">
    <property type="entry name" value="Killer_tox_Kp4/SMK"/>
</dbReference>
<feature type="domain" description="Killer toxin Kp4" evidence="2">
    <location>
        <begin position="8"/>
        <end position="124"/>
    </location>
</feature>
<feature type="chain" id="PRO_5043855627" evidence="1">
    <location>
        <begin position="19"/>
        <end position="126"/>
    </location>
</feature>
<dbReference type="SUPFAM" id="SSF55221">
    <property type="entry name" value="Yeast killer toxins"/>
    <property type="match status" value="1"/>
</dbReference>
<keyword evidence="1" id="KW-0732">Signal</keyword>
<feature type="signal peptide" evidence="1">
    <location>
        <begin position="1"/>
        <end position="18"/>
    </location>
</feature>
<evidence type="ECO:0000256" key="1">
    <source>
        <dbReference type="SAM" id="SignalP"/>
    </source>
</evidence>
<protein>
    <submittedName>
        <fullName evidence="3">Killer toxin Kp4/SMK</fullName>
    </submittedName>
</protein>
<sequence>MQIHNFLAVTSLATGALAGINCKGNSNCGGTLCKLTDILSKVRSLPQGNLYNKGDHIACCGDQALASGLCAFVQGNFNGQMSAQRAGDLLQDLVNHGCGKCGSVPVIFPTNDDGQGILTVNWVSQK</sequence>
<gene>
    <name evidence="3" type="ORF">PG999_009727</name>
</gene>
<dbReference type="Proteomes" id="UP001392437">
    <property type="component" value="Unassembled WGS sequence"/>
</dbReference>
<dbReference type="EMBL" id="JAQQWP010000008">
    <property type="protein sequence ID" value="KAK8106368.1"/>
    <property type="molecule type" value="Genomic_DNA"/>
</dbReference>
<name>A0AAW0QLY4_9PEZI</name>
<reference evidence="3 4" key="1">
    <citation type="submission" date="2023-01" db="EMBL/GenBank/DDBJ databases">
        <title>Analysis of 21 Apiospora genomes using comparative genomics revels a genus with tremendous synthesis potential of carbohydrate active enzymes and secondary metabolites.</title>
        <authorList>
            <person name="Sorensen T."/>
        </authorList>
    </citation>
    <scope>NUCLEOTIDE SEQUENCE [LARGE SCALE GENOMIC DNA]</scope>
    <source>
        <strain evidence="3 4">CBS 117206</strain>
    </source>
</reference>
<accession>A0AAW0QLY4</accession>
<evidence type="ECO:0000313" key="4">
    <source>
        <dbReference type="Proteomes" id="UP001392437"/>
    </source>
</evidence>
<evidence type="ECO:0000259" key="2">
    <source>
        <dbReference type="Pfam" id="PF09044"/>
    </source>
</evidence>
<dbReference type="AlphaFoldDB" id="A0AAW0QLY4"/>
<comment type="caution">
    <text evidence="3">The sequence shown here is derived from an EMBL/GenBank/DDBJ whole genome shotgun (WGS) entry which is preliminary data.</text>
</comment>
<proteinExistence type="predicted"/>
<keyword evidence="4" id="KW-1185">Reference proteome</keyword>
<dbReference type="Pfam" id="PF09044">
    <property type="entry name" value="Kp4"/>
    <property type="match status" value="1"/>
</dbReference>
<dbReference type="InterPro" id="IPR015131">
    <property type="entry name" value="Killer_tox_Kp4"/>
</dbReference>
<evidence type="ECO:0000313" key="3">
    <source>
        <dbReference type="EMBL" id="KAK8106368.1"/>
    </source>
</evidence>
<dbReference type="GO" id="GO:0005576">
    <property type="term" value="C:extracellular region"/>
    <property type="evidence" value="ECO:0007669"/>
    <property type="project" value="InterPro"/>
</dbReference>
<organism evidence="3 4">
    <name type="scientific">Apiospora kogelbergensis</name>
    <dbReference type="NCBI Taxonomy" id="1337665"/>
    <lineage>
        <taxon>Eukaryota</taxon>
        <taxon>Fungi</taxon>
        <taxon>Dikarya</taxon>
        <taxon>Ascomycota</taxon>
        <taxon>Pezizomycotina</taxon>
        <taxon>Sordariomycetes</taxon>
        <taxon>Xylariomycetidae</taxon>
        <taxon>Amphisphaeriales</taxon>
        <taxon>Apiosporaceae</taxon>
        <taxon>Apiospora</taxon>
    </lineage>
</organism>